<name>A0ABW6IE69_9CYAN</name>
<keyword evidence="2" id="KW-1185">Reference proteome</keyword>
<dbReference type="Proteomes" id="UP001600165">
    <property type="component" value="Unassembled WGS sequence"/>
</dbReference>
<evidence type="ECO:0000313" key="2">
    <source>
        <dbReference type="Proteomes" id="UP001600165"/>
    </source>
</evidence>
<evidence type="ECO:0000313" key="1">
    <source>
        <dbReference type="EMBL" id="MFE4106451.1"/>
    </source>
</evidence>
<comment type="caution">
    <text evidence="1">The sequence shown here is derived from an EMBL/GenBank/DDBJ whole genome shotgun (WGS) entry which is preliminary data.</text>
</comment>
<reference evidence="1 2" key="1">
    <citation type="submission" date="2024-10" db="EMBL/GenBank/DDBJ databases">
        <authorList>
            <person name="Ratan Roy A."/>
            <person name="Morales Sandoval P.H."/>
            <person name="De Los Santos Villalobos S."/>
            <person name="Chakraborty S."/>
            <person name="Mukherjee J."/>
        </authorList>
    </citation>
    <scope>NUCLEOTIDE SEQUENCE [LARGE SCALE GENOMIC DNA]</scope>
    <source>
        <strain evidence="1 2">S1</strain>
    </source>
</reference>
<dbReference type="EMBL" id="JBHZOL010000065">
    <property type="protein sequence ID" value="MFE4106451.1"/>
    <property type="molecule type" value="Genomic_DNA"/>
</dbReference>
<gene>
    <name evidence="1" type="ORF">ACFVKH_09200</name>
</gene>
<proteinExistence type="predicted"/>
<organism evidence="1 2">
    <name type="scientific">Almyronema epifaneia S1</name>
    <dbReference type="NCBI Taxonomy" id="2991925"/>
    <lineage>
        <taxon>Bacteria</taxon>
        <taxon>Bacillati</taxon>
        <taxon>Cyanobacteriota</taxon>
        <taxon>Cyanophyceae</taxon>
        <taxon>Nodosilineales</taxon>
        <taxon>Nodosilineaceae</taxon>
        <taxon>Almyronema</taxon>
        <taxon>Almyronema epifaneia</taxon>
    </lineage>
</organism>
<dbReference type="RefSeq" id="WP_377964217.1">
    <property type="nucleotide sequence ID" value="NZ_JBHZOL010000065.1"/>
</dbReference>
<evidence type="ECO:0008006" key="3">
    <source>
        <dbReference type="Google" id="ProtNLM"/>
    </source>
</evidence>
<protein>
    <recommendedName>
        <fullName evidence="3">MarR family transcriptional regulator</fullName>
    </recommendedName>
</protein>
<accession>A0ABW6IE69</accession>
<sequence>MSWPFEQIRAWLSKKRADVIEQDDLGPLPAAIAHQIDQKLQASGIHPTYRHHLLTVLDQHLAAWQADNPTANSLAILHSPVEALTPILQHTLQHWPAAANYRLHFLPLEVRPNQTDDISQLLETARSQILTELSLQPSSDRPSIVIIPRLDVYFLRCIGGWQAIEQLRDMVTADLSRFWLIGCNGWAWTYFDIVCQIEAYLEQTTQLPELDGEQIQNWLQPLLKSLDGPIHHATKRTQSTESSSPAEKAAALYADLANISHGISSVAVQLWWRSLGYELNTPEQDEATSPAPPAEADIAKLFQVGHLKQQRPSYPEMPNLSAIEDYLIYSVLLHGSVTVAQLAISLGELEGQVRAQVQKLLRQGILRNQDGMITVAPAYYPKLHDRLRQNNFVIGGDR</sequence>